<dbReference type="InterPro" id="IPR005467">
    <property type="entry name" value="His_kinase_dom"/>
</dbReference>
<dbReference type="GO" id="GO:0000155">
    <property type="term" value="F:phosphorelay sensor kinase activity"/>
    <property type="evidence" value="ECO:0007669"/>
    <property type="project" value="InterPro"/>
</dbReference>
<evidence type="ECO:0000256" key="7">
    <source>
        <dbReference type="ARBA" id="ARBA00023012"/>
    </source>
</evidence>
<dbReference type="PROSITE" id="PS50109">
    <property type="entry name" value="HIS_KIN"/>
    <property type="match status" value="1"/>
</dbReference>
<accession>A0A9W6KKB4</accession>
<feature type="domain" description="Histidine kinase" evidence="8">
    <location>
        <begin position="271"/>
        <end position="489"/>
    </location>
</feature>
<comment type="caution">
    <text evidence="9">The sequence shown here is derived from an EMBL/GenBank/DDBJ whole genome shotgun (WGS) entry which is preliminary data.</text>
</comment>
<reference evidence="9" key="2">
    <citation type="submission" date="2023-01" db="EMBL/GenBank/DDBJ databases">
        <authorList>
            <person name="Sun Q."/>
            <person name="Evtushenko L."/>
        </authorList>
    </citation>
    <scope>NUCLEOTIDE SEQUENCE</scope>
    <source>
        <strain evidence="9">VKM Ac-1321</strain>
    </source>
</reference>
<dbReference type="Pfam" id="PF02518">
    <property type="entry name" value="HATPase_c"/>
    <property type="match status" value="1"/>
</dbReference>
<gene>
    <name evidence="9" type="ORF">GCM10017581_053770</name>
</gene>
<dbReference type="EMBL" id="BSFP01000036">
    <property type="protein sequence ID" value="GLL03631.1"/>
    <property type="molecule type" value="Genomic_DNA"/>
</dbReference>
<dbReference type="EC" id="2.7.13.3" evidence="3"/>
<dbReference type="PANTHER" id="PTHR43711:SF1">
    <property type="entry name" value="HISTIDINE KINASE 1"/>
    <property type="match status" value="1"/>
</dbReference>
<keyword evidence="10" id="KW-1185">Reference proteome</keyword>
<comment type="catalytic activity">
    <reaction evidence="1">
        <text>ATP + protein L-histidine = ADP + protein N-phospho-L-histidine.</text>
        <dbReference type="EC" id="2.7.13.3"/>
    </reaction>
</comment>
<evidence type="ECO:0000256" key="1">
    <source>
        <dbReference type="ARBA" id="ARBA00000085"/>
    </source>
</evidence>
<dbReference type="InterPro" id="IPR035965">
    <property type="entry name" value="PAS-like_dom_sf"/>
</dbReference>
<evidence type="ECO:0000256" key="5">
    <source>
        <dbReference type="ARBA" id="ARBA00022679"/>
    </source>
</evidence>
<keyword evidence="4" id="KW-0597">Phosphoprotein</keyword>
<dbReference type="AlphaFoldDB" id="A0A9W6KKB4"/>
<evidence type="ECO:0000259" key="8">
    <source>
        <dbReference type="PROSITE" id="PS50109"/>
    </source>
</evidence>
<comment type="subcellular location">
    <subcellularLocation>
        <location evidence="2">Cell membrane</location>
    </subcellularLocation>
</comment>
<sequence length="496" mass="52508">MVDGGSAFGTPVFAGLAEVTEALNSGGGGLPGLQRSVEVAGLVTGAAGAAFVEYAADNGRVIAAAGELAWALGRPVDLIHPAVRGLLQFGTRVREFPSSLIGTAGGLQLASRGLYRVMASEAAANGTGVGVLFAAYGDSEEPTGEREKAALGFLASFIGLQYGLGRGLPVYSDGPAVKPAGEPFALLDTEHRVRAWNPPAALLTSVPAETAIGEQFPFPLPAGDATIAHKLPSGRWMEIRTARVTGSQDLAVSFRARPEPPPDGRDLFIALTGHELRTPVTVIRGYADTLVDHWESLSEESRREAIQVVGQRARELSRLVDRLLNAVGDDGAPAVESTTLLPFDLVESLAGAVDDLNAEQRQSLTVRLPDSLPKTRGDRASLATVLAELVTNAGKYSPNWVEIELTAGADARTVWFRVSDRGIGIRPEHVERAFDRFWQLETGDQRSSGGVGLGLYLVRRIVERQHGWVSLRPRQGGGTVAEVRLPRADADGPGEA</sequence>
<dbReference type="InterPro" id="IPR050736">
    <property type="entry name" value="Sensor_HK_Regulatory"/>
</dbReference>
<dbReference type="SUPFAM" id="SSF47384">
    <property type="entry name" value="Homodimeric domain of signal transducing histidine kinase"/>
    <property type="match status" value="1"/>
</dbReference>
<dbReference type="Gene3D" id="1.10.287.130">
    <property type="match status" value="1"/>
</dbReference>
<dbReference type="PANTHER" id="PTHR43711">
    <property type="entry name" value="TWO-COMPONENT HISTIDINE KINASE"/>
    <property type="match status" value="1"/>
</dbReference>
<evidence type="ECO:0000256" key="3">
    <source>
        <dbReference type="ARBA" id="ARBA00012438"/>
    </source>
</evidence>
<dbReference type="InterPro" id="IPR003594">
    <property type="entry name" value="HATPase_dom"/>
</dbReference>
<evidence type="ECO:0000256" key="2">
    <source>
        <dbReference type="ARBA" id="ARBA00004236"/>
    </source>
</evidence>
<keyword evidence="6" id="KW-0418">Kinase</keyword>
<protein>
    <recommendedName>
        <fullName evidence="3">histidine kinase</fullName>
        <ecNumber evidence="3">2.7.13.3</ecNumber>
    </recommendedName>
</protein>
<evidence type="ECO:0000256" key="4">
    <source>
        <dbReference type="ARBA" id="ARBA00022553"/>
    </source>
</evidence>
<dbReference type="Proteomes" id="UP001143480">
    <property type="component" value="Unassembled WGS sequence"/>
</dbReference>
<dbReference type="CDD" id="cd00082">
    <property type="entry name" value="HisKA"/>
    <property type="match status" value="1"/>
</dbReference>
<dbReference type="RefSeq" id="WP_261962050.1">
    <property type="nucleotide sequence ID" value="NZ_BAAAXA010000001.1"/>
</dbReference>
<dbReference type="SMART" id="SM00387">
    <property type="entry name" value="HATPase_c"/>
    <property type="match status" value="1"/>
</dbReference>
<dbReference type="InterPro" id="IPR036890">
    <property type="entry name" value="HATPase_C_sf"/>
</dbReference>
<reference evidence="9" key="1">
    <citation type="journal article" date="2014" name="Int. J. Syst. Evol. Microbiol.">
        <title>Complete genome sequence of Corynebacterium casei LMG S-19264T (=DSM 44701T), isolated from a smear-ripened cheese.</title>
        <authorList>
            <consortium name="US DOE Joint Genome Institute (JGI-PGF)"/>
            <person name="Walter F."/>
            <person name="Albersmeier A."/>
            <person name="Kalinowski J."/>
            <person name="Ruckert C."/>
        </authorList>
    </citation>
    <scope>NUCLEOTIDE SEQUENCE</scope>
    <source>
        <strain evidence="9">VKM Ac-1321</strain>
    </source>
</reference>
<dbReference type="SMART" id="SM00388">
    <property type="entry name" value="HisKA"/>
    <property type="match status" value="1"/>
</dbReference>
<dbReference type="GO" id="GO:0005886">
    <property type="term" value="C:plasma membrane"/>
    <property type="evidence" value="ECO:0007669"/>
    <property type="project" value="UniProtKB-SubCell"/>
</dbReference>
<dbReference type="Pfam" id="PF00512">
    <property type="entry name" value="HisKA"/>
    <property type="match status" value="1"/>
</dbReference>
<dbReference type="InterPro" id="IPR036097">
    <property type="entry name" value="HisK_dim/P_sf"/>
</dbReference>
<dbReference type="PRINTS" id="PR00344">
    <property type="entry name" value="BCTRLSENSOR"/>
</dbReference>
<evidence type="ECO:0000313" key="9">
    <source>
        <dbReference type="EMBL" id="GLL03631.1"/>
    </source>
</evidence>
<keyword evidence="5" id="KW-0808">Transferase</keyword>
<dbReference type="InterPro" id="IPR003661">
    <property type="entry name" value="HisK_dim/P_dom"/>
</dbReference>
<organism evidence="9 10">
    <name type="scientific">Dactylosporangium matsuzakiense</name>
    <dbReference type="NCBI Taxonomy" id="53360"/>
    <lineage>
        <taxon>Bacteria</taxon>
        <taxon>Bacillati</taxon>
        <taxon>Actinomycetota</taxon>
        <taxon>Actinomycetes</taxon>
        <taxon>Micromonosporales</taxon>
        <taxon>Micromonosporaceae</taxon>
        <taxon>Dactylosporangium</taxon>
    </lineage>
</organism>
<keyword evidence="7" id="KW-0902">Two-component regulatory system</keyword>
<dbReference type="Gene3D" id="3.30.565.10">
    <property type="entry name" value="Histidine kinase-like ATPase, C-terminal domain"/>
    <property type="match status" value="1"/>
</dbReference>
<evidence type="ECO:0000256" key="6">
    <source>
        <dbReference type="ARBA" id="ARBA00022777"/>
    </source>
</evidence>
<name>A0A9W6KKB4_9ACTN</name>
<dbReference type="InterPro" id="IPR004358">
    <property type="entry name" value="Sig_transdc_His_kin-like_C"/>
</dbReference>
<proteinExistence type="predicted"/>
<dbReference type="SUPFAM" id="SSF55785">
    <property type="entry name" value="PYP-like sensor domain (PAS domain)"/>
    <property type="match status" value="1"/>
</dbReference>
<dbReference type="SUPFAM" id="SSF55874">
    <property type="entry name" value="ATPase domain of HSP90 chaperone/DNA topoisomerase II/histidine kinase"/>
    <property type="match status" value="1"/>
</dbReference>
<evidence type="ECO:0000313" key="10">
    <source>
        <dbReference type="Proteomes" id="UP001143480"/>
    </source>
</evidence>